<keyword evidence="3" id="KW-1185">Reference proteome</keyword>
<dbReference type="EnsemblPlants" id="AET2Gv20897300.1">
    <property type="protein sequence ID" value="AET2Gv20897300.1"/>
    <property type="gene ID" value="AET2Gv20897300"/>
</dbReference>
<reference evidence="2" key="3">
    <citation type="journal article" date="2017" name="Nature">
        <title>Genome sequence of the progenitor of the wheat D genome Aegilops tauschii.</title>
        <authorList>
            <person name="Luo M.C."/>
            <person name="Gu Y.Q."/>
            <person name="Puiu D."/>
            <person name="Wang H."/>
            <person name="Twardziok S.O."/>
            <person name="Deal K.R."/>
            <person name="Huo N."/>
            <person name="Zhu T."/>
            <person name="Wang L."/>
            <person name="Wang Y."/>
            <person name="McGuire P.E."/>
            <person name="Liu S."/>
            <person name="Long H."/>
            <person name="Ramasamy R.K."/>
            <person name="Rodriguez J.C."/>
            <person name="Van S.L."/>
            <person name="Yuan L."/>
            <person name="Wang Z."/>
            <person name="Xia Z."/>
            <person name="Xiao L."/>
            <person name="Anderson O.D."/>
            <person name="Ouyang S."/>
            <person name="Liang Y."/>
            <person name="Zimin A.V."/>
            <person name="Pertea G."/>
            <person name="Qi P."/>
            <person name="Bennetzen J.L."/>
            <person name="Dai X."/>
            <person name="Dawson M.W."/>
            <person name="Muller H.G."/>
            <person name="Kugler K."/>
            <person name="Rivarola-Duarte L."/>
            <person name="Spannagl M."/>
            <person name="Mayer K.F.X."/>
            <person name="Lu F.H."/>
            <person name="Bevan M.W."/>
            <person name="Leroy P."/>
            <person name="Li P."/>
            <person name="You F.M."/>
            <person name="Sun Q."/>
            <person name="Liu Z."/>
            <person name="Lyons E."/>
            <person name="Wicker T."/>
            <person name="Salzberg S.L."/>
            <person name="Devos K.M."/>
            <person name="Dvorak J."/>
        </authorList>
    </citation>
    <scope>NUCLEOTIDE SEQUENCE [LARGE SCALE GENOMIC DNA]</scope>
    <source>
        <strain evidence="2">cv. AL8/78</strain>
    </source>
</reference>
<protein>
    <submittedName>
        <fullName evidence="2">Uncharacterized protein</fullName>
    </submittedName>
</protein>
<evidence type="ECO:0000313" key="3">
    <source>
        <dbReference type="Proteomes" id="UP000015105"/>
    </source>
</evidence>
<proteinExistence type="predicted"/>
<evidence type="ECO:0000256" key="1">
    <source>
        <dbReference type="SAM" id="MobiDB-lite"/>
    </source>
</evidence>
<organism evidence="2 3">
    <name type="scientific">Aegilops tauschii subsp. strangulata</name>
    <name type="common">Goatgrass</name>
    <dbReference type="NCBI Taxonomy" id="200361"/>
    <lineage>
        <taxon>Eukaryota</taxon>
        <taxon>Viridiplantae</taxon>
        <taxon>Streptophyta</taxon>
        <taxon>Embryophyta</taxon>
        <taxon>Tracheophyta</taxon>
        <taxon>Spermatophyta</taxon>
        <taxon>Magnoliopsida</taxon>
        <taxon>Liliopsida</taxon>
        <taxon>Poales</taxon>
        <taxon>Poaceae</taxon>
        <taxon>BOP clade</taxon>
        <taxon>Pooideae</taxon>
        <taxon>Triticodae</taxon>
        <taxon>Triticeae</taxon>
        <taxon>Triticinae</taxon>
        <taxon>Aegilops</taxon>
    </lineage>
</organism>
<dbReference type="AlphaFoldDB" id="A0A453CM99"/>
<dbReference type="Proteomes" id="UP000015105">
    <property type="component" value="Chromosome 2D"/>
</dbReference>
<reference evidence="2" key="5">
    <citation type="journal article" date="2021" name="G3 (Bethesda)">
        <title>Aegilops tauschii genome assembly Aet v5.0 features greater sequence contiguity and improved annotation.</title>
        <authorList>
            <person name="Wang L."/>
            <person name="Zhu T."/>
            <person name="Rodriguez J.C."/>
            <person name="Deal K.R."/>
            <person name="Dubcovsky J."/>
            <person name="McGuire P.E."/>
            <person name="Lux T."/>
            <person name="Spannagl M."/>
            <person name="Mayer K.F.X."/>
            <person name="Baldrich P."/>
            <person name="Meyers B.C."/>
            <person name="Huo N."/>
            <person name="Gu Y.Q."/>
            <person name="Zhou H."/>
            <person name="Devos K.M."/>
            <person name="Bennetzen J.L."/>
            <person name="Unver T."/>
            <person name="Budak H."/>
            <person name="Gulick P.J."/>
            <person name="Galiba G."/>
            <person name="Kalapos B."/>
            <person name="Nelson D.R."/>
            <person name="Li P."/>
            <person name="You F.M."/>
            <person name="Luo M.C."/>
            <person name="Dvorak J."/>
        </authorList>
    </citation>
    <scope>NUCLEOTIDE SEQUENCE [LARGE SCALE GENOMIC DNA]</scope>
    <source>
        <strain evidence="2">cv. AL8/78</strain>
    </source>
</reference>
<dbReference type="Gramene" id="AET2Gv20897300.1">
    <property type="protein sequence ID" value="AET2Gv20897300.1"/>
    <property type="gene ID" value="AET2Gv20897300"/>
</dbReference>
<reference evidence="3" key="1">
    <citation type="journal article" date="2014" name="Science">
        <title>Ancient hybridizations among the ancestral genomes of bread wheat.</title>
        <authorList>
            <consortium name="International Wheat Genome Sequencing Consortium,"/>
            <person name="Marcussen T."/>
            <person name="Sandve S.R."/>
            <person name="Heier L."/>
            <person name="Spannagl M."/>
            <person name="Pfeifer M."/>
            <person name="Jakobsen K.S."/>
            <person name="Wulff B.B."/>
            <person name="Steuernagel B."/>
            <person name="Mayer K.F."/>
            <person name="Olsen O.A."/>
        </authorList>
    </citation>
    <scope>NUCLEOTIDE SEQUENCE [LARGE SCALE GENOMIC DNA]</scope>
    <source>
        <strain evidence="3">cv. AL8/78</strain>
    </source>
</reference>
<reference evidence="3" key="2">
    <citation type="journal article" date="2017" name="Nat. Plants">
        <title>The Aegilops tauschii genome reveals multiple impacts of transposons.</title>
        <authorList>
            <person name="Zhao G."/>
            <person name="Zou C."/>
            <person name="Li K."/>
            <person name="Wang K."/>
            <person name="Li T."/>
            <person name="Gao L."/>
            <person name="Zhang X."/>
            <person name="Wang H."/>
            <person name="Yang Z."/>
            <person name="Liu X."/>
            <person name="Jiang W."/>
            <person name="Mao L."/>
            <person name="Kong X."/>
            <person name="Jiao Y."/>
            <person name="Jia J."/>
        </authorList>
    </citation>
    <scope>NUCLEOTIDE SEQUENCE [LARGE SCALE GENOMIC DNA]</scope>
    <source>
        <strain evidence="3">cv. AL8/78</strain>
    </source>
</reference>
<reference evidence="2" key="4">
    <citation type="submission" date="2019-03" db="UniProtKB">
        <authorList>
            <consortium name="EnsemblPlants"/>
        </authorList>
    </citation>
    <scope>IDENTIFICATION</scope>
</reference>
<accession>A0A453CM99</accession>
<name>A0A453CM99_AEGTS</name>
<evidence type="ECO:0000313" key="2">
    <source>
        <dbReference type="EnsemblPlants" id="AET2Gv20897300.1"/>
    </source>
</evidence>
<sequence length="58" mass="6366">SPNRPGDPSPTSTTSYIRGTPRRQPCDSPFYPMSDVYKKAKPGRLVFKGGEAATLRKP</sequence>
<feature type="region of interest" description="Disordered" evidence="1">
    <location>
        <begin position="1"/>
        <end position="31"/>
    </location>
</feature>